<dbReference type="AlphaFoldDB" id="A0A1V6U2X7"/>
<dbReference type="EMBL" id="MLQL01000001">
    <property type="protein sequence ID" value="OQE32734.1"/>
    <property type="molecule type" value="Genomic_DNA"/>
</dbReference>
<dbReference type="Proteomes" id="UP000191342">
    <property type="component" value="Unassembled WGS sequence"/>
</dbReference>
<protein>
    <submittedName>
        <fullName evidence="1">Uncharacterized protein</fullName>
    </submittedName>
</protein>
<organism evidence="1 2">
    <name type="scientific">Penicillium flavigenum</name>
    <dbReference type="NCBI Taxonomy" id="254877"/>
    <lineage>
        <taxon>Eukaryota</taxon>
        <taxon>Fungi</taxon>
        <taxon>Dikarya</taxon>
        <taxon>Ascomycota</taxon>
        <taxon>Pezizomycotina</taxon>
        <taxon>Eurotiomycetes</taxon>
        <taxon>Eurotiomycetidae</taxon>
        <taxon>Eurotiales</taxon>
        <taxon>Aspergillaceae</taxon>
        <taxon>Penicillium</taxon>
    </lineage>
</organism>
<keyword evidence="2" id="KW-1185">Reference proteome</keyword>
<comment type="caution">
    <text evidence="1">The sequence shown here is derived from an EMBL/GenBank/DDBJ whole genome shotgun (WGS) entry which is preliminary data.</text>
</comment>
<evidence type="ECO:0000313" key="2">
    <source>
        <dbReference type="Proteomes" id="UP000191342"/>
    </source>
</evidence>
<evidence type="ECO:0000313" key="1">
    <source>
        <dbReference type="EMBL" id="OQE32734.1"/>
    </source>
</evidence>
<sequence>MNQVEVKPAVDVYVSPEENLTFGLLSAERYILCHLAYSLYKGYLSPSRYSEPCAAGNFDKQQLIDSVV</sequence>
<reference evidence="2" key="1">
    <citation type="journal article" date="2017" name="Nat. Microbiol.">
        <title>Global analysis of biosynthetic gene clusters reveals vast potential of secondary metabolite production in Penicillium species.</title>
        <authorList>
            <person name="Nielsen J.C."/>
            <person name="Grijseels S."/>
            <person name="Prigent S."/>
            <person name="Ji B."/>
            <person name="Dainat J."/>
            <person name="Nielsen K.F."/>
            <person name="Frisvad J.C."/>
            <person name="Workman M."/>
            <person name="Nielsen J."/>
        </authorList>
    </citation>
    <scope>NUCLEOTIDE SEQUENCE [LARGE SCALE GENOMIC DNA]</scope>
    <source>
        <strain evidence="2">IBT 14082</strain>
    </source>
</reference>
<name>A0A1V6U2X7_9EURO</name>
<accession>A0A1V6U2X7</accession>
<proteinExistence type="predicted"/>
<gene>
    <name evidence="1" type="ORF">PENFLA_c001G08225</name>
</gene>